<gene>
    <name evidence="2" type="ORF">J3R73_003835</name>
</gene>
<dbReference type="EMBL" id="JAUSVK010000001">
    <property type="protein sequence ID" value="MDQ0394043.1"/>
    <property type="molecule type" value="Genomic_DNA"/>
</dbReference>
<keyword evidence="3" id="KW-1185">Reference proteome</keyword>
<feature type="domain" description="GP-PDE" evidence="1">
    <location>
        <begin position="8"/>
        <end position="247"/>
    </location>
</feature>
<name>A0ABU0FHG1_9HYPH</name>
<evidence type="ECO:0000313" key="2">
    <source>
        <dbReference type="EMBL" id="MDQ0394043.1"/>
    </source>
</evidence>
<dbReference type="PANTHER" id="PTHR46211:SF1">
    <property type="entry name" value="GLYCEROPHOSPHODIESTER PHOSPHODIESTERASE, CYTOPLASMIC"/>
    <property type="match status" value="1"/>
</dbReference>
<dbReference type="InterPro" id="IPR017946">
    <property type="entry name" value="PLC-like_Pdiesterase_TIM-brl"/>
</dbReference>
<dbReference type="GO" id="GO:0008889">
    <property type="term" value="F:glycerophosphodiester phosphodiesterase activity"/>
    <property type="evidence" value="ECO:0007669"/>
    <property type="project" value="UniProtKB-EC"/>
</dbReference>
<comment type="caution">
    <text evidence="2">The sequence shown here is derived from an EMBL/GenBank/DDBJ whole genome shotgun (WGS) entry which is preliminary data.</text>
</comment>
<dbReference type="SUPFAM" id="SSF51695">
    <property type="entry name" value="PLC-like phosphodiesterases"/>
    <property type="match status" value="1"/>
</dbReference>
<dbReference type="PANTHER" id="PTHR46211">
    <property type="entry name" value="GLYCEROPHOSPHORYL DIESTER PHOSPHODIESTERASE"/>
    <property type="match status" value="1"/>
</dbReference>
<dbReference type="Pfam" id="PF03009">
    <property type="entry name" value="GDPD"/>
    <property type="match status" value="1"/>
</dbReference>
<dbReference type="Proteomes" id="UP001237448">
    <property type="component" value="Unassembled WGS sequence"/>
</dbReference>
<dbReference type="Gene3D" id="3.20.20.190">
    <property type="entry name" value="Phosphatidylinositol (PI) phosphodiesterase"/>
    <property type="match status" value="1"/>
</dbReference>
<dbReference type="PROSITE" id="PS51704">
    <property type="entry name" value="GP_PDE"/>
    <property type="match status" value="1"/>
</dbReference>
<dbReference type="InterPro" id="IPR030395">
    <property type="entry name" value="GP_PDE_dom"/>
</dbReference>
<proteinExistence type="predicted"/>
<dbReference type="EC" id="3.1.4.46" evidence="2"/>
<sequence length="247" mass="27439">MRADWIADRPIAHRGFHDAARGVLENTASAFSAAVAGGFAMECDVQITADGEAMVFHDDTLDRLMEGSGRLDSFTRAELQTLPMRQGRDRMITLGELCDLVAGRAPVIVEIKAAWSADRRLEARVAQILGGYKGPVAVMSFDPGSMRAMRALAPSLPRGVTQESVYDDPEWDRLTAWQKFSLGRLLHLPQSRPDFLAWYVKDLHYRAPRFARAVLGLPMLTWTVRTAADQARAALYADQMIFEGFTP</sequence>
<accession>A0ABU0FHG1</accession>
<evidence type="ECO:0000259" key="1">
    <source>
        <dbReference type="PROSITE" id="PS51704"/>
    </source>
</evidence>
<reference evidence="2 3" key="1">
    <citation type="submission" date="2023-07" db="EMBL/GenBank/DDBJ databases">
        <title>Genomic Encyclopedia of Type Strains, Phase IV (KMG-IV): sequencing the most valuable type-strain genomes for metagenomic binning, comparative biology and taxonomic classification.</title>
        <authorList>
            <person name="Goeker M."/>
        </authorList>
    </citation>
    <scope>NUCLEOTIDE SEQUENCE [LARGE SCALE GENOMIC DNA]</scope>
    <source>
        <strain evidence="2 3">DSM 5896</strain>
    </source>
</reference>
<organism evidence="2 3">
    <name type="scientific">Labrys monachus</name>
    <dbReference type="NCBI Taxonomy" id="217067"/>
    <lineage>
        <taxon>Bacteria</taxon>
        <taxon>Pseudomonadati</taxon>
        <taxon>Pseudomonadota</taxon>
        <taxon>Alphaproteobacteria</taxon>
        <taxon>Hyphomicrobiales</taxon>
        <taxon>Xanthobacteraceae</taxon>
        <taxon>Labrys</taxon>
    </lineage>
</organism>
<evidence type="ECO:0000313" key="3">
    <source>
        <dbReference type="Proteomes" id="UP001237448"/>
    </source>
</evidence>
<dbReference type="RefSeq" id="WP_307430366.1">
    <property type="nucleotide sequence ID" value="NZ_JAUSVK010000001.1"/>
</dbReference>
<keyword evidence="2" id="KW-0378">Hydrolase</keyword>
<protein>
    <submittedName>
        <fullName evidence="2">Glycerophosphoryl diester phosphodiesterase</fullName>
        <ecNumber evidence="2">3.1.4.46</ecNumber>
    </submittedName>
</protein>